<dbReference type="InterPro" id="IPR013520">
    <property type="entry name" value="Ribonucl_H"/>
</dbReference>
<dbReference type="Proteomes" id="UP001298753">
    <property type="component" value="Unassembled WGS sequence"/>
</dbReference>
<evidence type="ECO:0000256" key="3">
    <source>
        <dbReference type="ARBA" id="ARBA00022679"/>
    </source>
</evidence>
<dbReference type="InterPro" id="IPR044923">
    <property type="entry name" value="PolC_middle_finger_sf"/>
</dbReference>
<dbReference type="Pfam" id="PF17657">
    <property type="entry name" value="DNA_pol3_finger"/>
    <property type="match status" value="1"/>
</dbReference>
<feature type="region of interest" description="Disordered" evidence="12">
    <location>
        <begin position="178"/>
        <end position="209"/>
    </location>
</feature>
<organism evidence="15 16">
    <name type="scientific">Agathobaculum butyriciproducens</name>
    <dbReference type="NCBI Taxonomy" id="1628085"/>
    <lineage>
        <taxon>Bacteria</taxon>
        <taxon>Bacillati</taxon>
        <taxon>Bacillota</taxon>
        <taxon>Clostridia</taxon>
        <taxon>Eubacteriales</taxon>
        <taxon>Butyricicoccaceae</taxon>
        <taxon>Agathobaculum</taxon>
    </lineage>
</organism>
<keyword evidence="2 11" id="KW-0963">Cytoplasm</keyword>
<keyword evidence="4 11" id="KW-0548">Nucleotidyltransferase</keyword>
<evidence type="ECO:0000313" key="15">
    <source>
        <dbReference type="EMBL" id="MCC2176521.1"/>
    </source>
</evidence>
<dbReference type="CDD" id="cd07435">
    <property type="entry name" value="PHP_PolIIIA_POLC"/>
    <property type="match status" value="1"/>
</dbReference>
<dbReference type="EC" id="2.7.7.7" evidence="11"/>
<evidence type="ECO:0000256" key="6">
    <source>
        <dbReference type="ARBA" id="ARBA00022722"/>
    </source>
</evidence>
<dbReference type="Pfam" id="PF14579">
    <property type="entry name" value="HHH_6"/>
    <property type="match status" value="1"/>
</dbReference>
<dbReference type="GO" id="GO:0003887">
    <property type="term" value="F:DNA-directed DNA polymerase activity"/>
    <property type="evidence" value="ECO:0007669"/>
    <property type="project" value="UniProtKB-UniRule"/>
</dbReference>
<dbReference type="Pfam" id="PF07733">
    <property type="entry name" value="DNA_pol3_alpha"/>
    <property type="match status" value="2"/>
</dbReference>
<evidence type="ECO:0000256" key="4">
    <source>
        <dbReference type="ARBA" id="ARBA00022695"/>
    </source>
</evidence>
<dbReference type="Gene3D" id="3.30.420.10">
    <property type="entry name" value="Ribonuclease H-like superfamily/Ribonuclease H"/>
    <property type="match status" value="1"/>
</dbReference>
<evidence type="ECO:0000256" key="10">
    <source>
        <dbReference type="ARBA" id="ARBA00049244"/>
    </source>
</evidence>
<evidence type="ECO:0000256" key="11">
    <source>
        <dbReference type="HAMAP-Rule" id="MF_00356"/>
    </source>
</evidence>
<dbReference type="Pfam" id="PF02811">
    <property type="entry name" value="PHP"/>
    <property type="match status" value="2"/>
</dbReference>
<dbReference type="EMBL" id="JAJEPX010000011">
    <property type="protein sequence ID" value="MCC2176521.1"/>
    <property type="molecule type" value="Genomic_DNA"/>
</dbReference>
<protein>
    <recommendedName>
        <fullName evidence="11">DNA polymerase III PolC-type</fullName>
        <shortName evidence="11">PolIII</shortName>
        <ecNumber evidence="11">2.7.7.7</ecNumber>
    </recommendedName>
</protein>
<dbReference type="InterPro" id="IPR011708">
    <property type="entry name" value="DNA_pol3_alpha_NTPase_dom"/>
</dbReference>
<dbReference type="InterPro" id="IPR012337">
    <property type="entry name" value="RNaseH-like_sf"/>
</dbReference>
<sequence>MAGKLIDIFQNCKCVKEEKHLAAGEVRSLAFGDNNTVMVVELGLHEVVSRKVIARAEKQIADTYGLDRVMIEPRYNMPGELSNAYIKSLYDDMAYRMPSAKGLLDHTKWEFADGALQIPMDEVSEKHFANALRHLEARIQRELGRSCPVHAVRADAQDFAPAPEQEESREEILHKAVEQAAAAAAETPKPKKPRPAPQQHTGYQRPRAEKVREDDLIFGKLIQDPIVSVNEAIAAYDMVTIQGEVFFTDNKDIHSKKTGKDYVKIAFDMTDRTNSVRVSKFLAADKAGDTASKIKKGLYCTVQGKMVYDTFAKEMVLEPTGIVKAKKPERRDTYEGMKRVELHLHTNMSAMDGMSSTASLLCRAAKWGHRAMAITDHGVAQAFPEALHAQEGKQKDTIGDMKIIYGIEAYYINDENSISVVRGRSAEPLDGTFIVFDLETTGLNPASEEITEIAAVRVVEGEIRDSFQTYVNPHKPIPAEITELTGISDETVADAPDLDKAVPEFLAWAGEGQYPLVAHNAGFDMGFLRTACQRLGIEREFTSIDTLEMSRLMLPHMHKFKLNILAKELQVGPFEHHRASEDAAVLGRIYVKLLKRLREEMHAVTTADINPVLAATTDRKNKLKNLPRYHFIILVKNQAGLRNLYQLISKSFLEYYNKRPIMPRSELIRHREGLIFGSACEAGEVFRALTKGEPWEEIKRLASFYDYLEIQPIGNNNFMIAKGMAKDEEQLRDWNRDILRLADELGKPCCATGDVHFLEPEDEAFRRILMAGQGFSDADNQAPLYFKSTDEMLKEFSYLGEDRAYEVVVKNTNMIADMCDVIRPVPRENYPPHIDGCEDDLRNMCYEKAKRIYGDPLPEPVQARLDRELGSIIGNGYAVMYIIAQKLVTKSLADGYLVGSRGSVGSSLAAFMSDITEVNSLAPHYLCPDDKYLEWHEDYSCGVDLPDKICPKCGKPLTKQGFNIPFETFLGFEGDKVPDIDLNFAGEYQSRIHWYTGEIFGHDHVFRAGTIGTVAEKTAFGYVKKYMEERGIECSRAEENRLAAGCTGVRRTSGQHPGGVVVVPKEIEIYDVCPIQHPADDPDSDIITTHFEYHSIDANLLKLDELGHDDPTIIKHLENLTGVNAQEIPLDDPETMSLFHSCKALKYTGDNPNTDPILGDLGCVAVPEFGTKFVRGMVKETHPSTFAELVSISGLSHGTDVWLGNAAELVRKGIPLSGCICCRDDIMNYLILQGVKPKLSFKTMESVRKGKGLTEEMEAAMNEQHVPEWYIDSCKKIKYMFPKAHAVAYVMMAFRIAWFKVHRPLAFYSAYFSIRAKGFDASCMIKGDKVCLDKMTELRGKERDKTISAAEKDMMTTLEVCHEFYRRGFTFEPMDVYKSDATRFLVTETGLIPPFTSMPGIGEQAALSIVEERKNGKFLSAEELIVRCPKASKAVVELLEQIGALGSMPKTTQMTLF</sequence>
<dbReference type="RefSeq" id="WP_227600444.1">
    <property type="nucleotide sequence ID" value="NZ_JAJEPX010000011.1"/>
</dbReference>
<dbReference type="NCBIfam" id="TIGR00573">
    <property type="entry name" value="dnaq"/>
    <property type="match status" value="1"/>
</dbReference>
<dbReference type="SMART" id="SM00479">
    <property type="entry name" value="EXOIII"/>
    <property type="match status" value="1"/>
</dbReference>
<comment type="caution">
    <text evidence="15">The sequence shown here is derived from an EMBL/GenBank/DDBJ whole genome shotgun (WGS) entry which is preliminary data.</text>
</comment>
<dbReference type="InterPro" id="IPR003141">
    <property type="entry name" value="Pol/His_phosphatase_N"/>
</dbReference>
<evidence type="ECO:0000256" key="1">
    <source>
        <dbReference type="ARBA" id="ARBA00003452"/>
    </source>
</evidence>
<dbReference type="GeneID" id="98659358"/>
<feature type="compositionally biased region" description="Low complexity" evidence="12">
    <location>
        <begin position="178"/>
        <end position="187"/>
    </location>
</feature>
<dbReference type="InterPro" id="IPR004805">
    <property type="entry name" value="DnaE2/DnaE/PolC"/>
</dbReference>
<dbReference type="GO" id="GO:0008408">
    <property type="term" value="F:3'-5' exonuclease activity"/>
    <property type="evidence" value="ECO:0007669"/>
    <property type="project" value="UniProtKB-UniRule"/>
</dbReference>
<reference evidence="15 16" key="1">
    <citation type="submission" date="2021-10" db="EMBL/GenBank/DDBJ databases">
        <title>Anaerobic single-cell dispensing facilitates the cultivation of human gut bacteria.</title>
        <authorList>
            <person name="Afrizal A."/>
        </authorList>
    </citation>
    <scope>NUCLEOTIDE SEQUENCE [LARGE SCALE GENOMIC DNA]</scope>
    <source>
        <strain evidence="15 16">CLA-AA-H270</strain>
    </source>
</reference>
<evidence type="ECO:0000256" key="5">
    <source>
        <dbReference type="ARBA" id="ARBA00022705"/>
    </source>
</evidence>
<dbReference type="Gene3D" id="3.30.1900.20">
    <property type="match status" value="2"/>
</dbReference>
<evidence type="ECO:0000256" key="9">
    <source>
        <dbReference type="ARBA" id="ARBA00022932"/>
    </source>
</evidence>
<evidence type="ECO:0000256" key="7">
    <source>
        <dbReference type="ARBA" id="ARBA00022801"/>
    </source>
</evidence>
<dbReference type="InterPro" id="IPR012340">
    <property type="entry name" value="NA-bd_OB-fold"/>
</dbReference>
<keyword evidence="5 11" id="KW-0235">DNA replication</keyword>
<evidence type="ECO:0000256" key="2">
    <source>
        <dbReference type="ARBA" id="ARBA00022490"/>
    </source>
</evidence>
<feature type="domain" description="Exonuclease" evidence="13">
    <location>
        <begin position="432"/>
        <end position="599"/>
    </location>
</feature>
<comment type="similarity">
    <text evidence="11">Belongs to the DNA polymerase type-C family. PolC subfamily.</text>
</comment>
<dbReference type="InterPro" id="IPR040982">
    <property type="entry name" value="DNA_pol3_finger"/>
</dbReference>
<dbReference type="FunFam" id="3.30.420.10:FF:000045">
    <property type="entry name" value="3'-5' exonuclease DinG"/>
    <property type="match status" value="1"/>
</dbReference>
<dbReference type="SUPFAM" id="SSF160975">
    <property type="entry name" value="AF1531-like"/>
    <property type="match status" value="1"/>
</dbReference>
<comment type="catalytic activity">
    <reaction evidence="10 11">
        <text>DNA(n) + a 2'-deoxyribonucleoside 5'-triphosphate = DNA(n+1) + diphosphate</text>
        <dbReference type="Rhea" id="RHEA:22508"/>
        <dbReference type="Rhea" id="RHEA-COMP:17339"/>
        <dbReference type="Rhea" id="RHEA-COMP:17340"/>
        <dbReference type="ChEBI" id="CHEBI:33019"/>
        <dbReference type="ChEBI" id="CHEBI:61560"/>
        <dbReference type="ChEBI" id="CHEBI:173112"/>
        <dbReference type="EC" id="2.7.7.7"/>
    </reaction>
</comment>
<dbReference type="InterPro" id="IPR029460">
    <property type="entry name" value="DNAPol_HHH"/>
</dbReference>
<feature type="domain" description="Polymerase/histidinol phosphatase N-terminal" evidence="14">
    <location>
        <begin position="340"/>
        <end position="413"/>
    </location>
</feature>
<dbReference type="Pfam" id="PF00929">
    <property type="entry name" value="RNase_T"/>
    <property type="match status" value="1"/>
</dbReference>
<dbReference type="GO" id="GO:0006261">
    <property type="term" value="P:DNA-templated DNA replication"/>
    <property type="evidence" value="ECO:0007669"/>
    <property type="project" value="UniProtKB-UniRule"/>
</dbReference>
<dbReference type="PANTHER" id="PTHR32294">
    <property type="entry name" value="DNA POLYMERASE III SUBUNIT ALPHA"/>
    <property type="match status" value="1"/>
</dbReference>
<dbReference type="InterPro" id="IPR004013">
    <property type="entry name" value="PHP_dom"/>
</dbReference>
<keyword evidence="3 11" id="KW-0808">Transferase</keyword>
<gene>
    <name evidence="11" type="primary">polC</name>
    <name evidence="15" type="ORF">LKD22_05170</name>
</gene>
<dbReference type="NCBIfam" id="TIGR01405">
    <property type="entry name" value="polC_Gram_pos"/>
    <property type="match status" value="1"/>
</dbReference>
<dbReference type="GO" id="GO:0005737">
    <property type="term" value="C:cytoplasm"/>
    <property type="evidence" value="ECO:0007669"/>
    <property type="project" value="UniProtKB-SubCell"/>
</dbReference>
<dbReference type="SUPFAM" id="SSF53098">
    <property type="entry name" value="Ribonuclease H-like"/>
    <property type="match status" value="1"/>
</dbReference>
<dbReference type="HAMAP" id="MF_00356">
    <property type="entry name" value="DNApol_PolC"/>
    <property type="match status" value="1"/>
</dbReference>
<dbReference type="Gene3D" id="1.10.150.700">
    <property type="entry name" value="PolC, middle finger domain"/>
    <property type="match status" value="1"/>
</dbReference>
<dbReference type="NCBIfam" id="NF001688">
    <property type="entry name" value="PRK00448.1"/>
    <property type="match status" value="1"/>
</dbReference>
<proteinExistence type="inferred from homology"/>
<evidence type="ECO:0000259" key="13">
    <source>
        <dbReference type="SMART" id="SM00479"/>
    </source>
</evidence>
<dbReference type="Gene3D" id="3.20.20.140">
    <property type="entry name" value="Metal-dependent hydrolases"/>
    <property type="match status" value="2"/>
</dbReference>
<evidence type="ECO:0000259" key="14">
    <source>
        <dbReference type="SMART" id="SM00481"/>
    </source>
</evidence>
<dbReference type="InterPro" id="IPR036397">
    <property type="entry name" value="RNaseH_sf"/>
</dbReference>
<keyword evidence="7 11" id="KW-0378">Hydrolase</keyword>
<name>A0AAW4VZT9_9FIRM</name>
<keyword evidence="8 11" id="KW-0269">Exonuclease</keyword>
<keyword evidence="6 11" id="KW-0540">Nuclease</keyword>
<keyword evidence="9 11" id="KW-0239">DNA-directed DNA polymerase</keyword>
<dbReference type="InterPro" id="IPR006308">
    <property type="entry name" value="Pol_III_a_PolC-type_gram_pos"/>
</dbReference>
<dbReference type="InterPro" id="IPR006054">
    <property type="entry name" value="DnaQ"/>
</dbReference>
<comment type="function">
    <text evidence="1 11">Required for replicative DNA synthesis. This DNA polymerase also exhibits 3' to 5' exonuclease activity.</text>
</comment>
<evidence type="ECO:0000256" key="8">
    <source>
        <dbReference type="ARBA" id="ARBA00022839"/>
    </source>
</evidence>
<accession>A0AAW4VZT9</accession>
<dbReference type="Gene3D" id="2.40.50.140">
    <property type="entry name" value="Nucleic acid-binding proteins"/>
    <property type="match status" value="1"/>
</dbReference>
<comment type="subcellular location">
    <subcellularLocation>
        <location evidence="11">Cytoplasm</location>
    </subcellularLocation>
</comment>
<dbReference type="Gene3D" id="6.10.140.1510">
    <property type="match status" value="1"/>
</dbReference>
<dbReference type="CDD" id="cd04484">
    <property type="entry name" value="polC_OBF"/>
    <property type="match status" value="1"/>
</dbReference>
<evidence type="ECO:0000313" key="16">
    <source>
        <dbReference type="Proteomes" id="UP001298753"/>
    </source>
</evidence>
<dbReference type="GO" id="GO:0003677">
    <property type="term" value="F:DNA binding"/>
    <property type="evidence" value="ECO:0007669"/>
    <property type="project" value="UniProtKB-UniRule"/>
</dbReference>
<dbReference type="PANTHER" id="PTHR32294:SF5">
    <property type="entry name" value="DNA POLYMERASE III POLC-TYPE"/>
    <property type="match status" value="1"/>
</dbReference>
<evidence type="ECO:0000256" key="12">
    <source>
        <dbReference type="SAM" id="MobiDB-lite"/>
    </source>
</evidence>
<keyword evidence="16" id="KW-1185">Reference proteome</keyword>
<dbReference type="CDD" id="cd06127">
    <property type="entry name" value="DEDDh"/>
    <property type="match status" value="1"/>
</dbReference>
<dbReference type="Gene3D" id="1.10.150.870">
    <property type="match status" value="1"/>
</dbReference>
<dbReference type="SMART" id="SM00481">
    <property type="entry name" value="POLIIIAc"/>
    <property type="match status" value="1"/>
</dbReference>